<dbReference type="Pfam" id="PF00160">
    <property type="entry name" value="Pro_isomerase"/>
    <property type="match status" value="1"/>
</dbReference>
<dbReference type="GO" id="GO:0006457">
    <property type="term" value="P:protein folding"/>
    <property type="evidence" value="ECO:0007669"/>
    <property type="project" value="InterPro"/>
</dbReference>
<evidence type="ECO:0000313" key="12">
    <source>
        <dbReference type="Proteomes" id="UP000244937"/>
    </source>
</evidence>
<evidence type="ECO:0000256" key="2">
    <source>
        <dbReference type="ARBA" id="ARBA00007365"/>
    </source>
</evidence>
<evidence type="ECO:0000256" key="1">
    <source>
        <dbReference type="ARBA" id="ARBA00000971"/>
    </source>
</evidence>
<dbReference type="PANTHER" id="PTHR45625">
    <property type="entry name" value="PEPTIDYL-PROLYL CIS-TRANS ISOMERASE-RELATED"/>
    <property type="match status" value="1"/>
</dbReference>
<dbReference type="Proteomes" id="UP000244937">
    <property type="component" value="Chromosome"/>
</dbReference>
<dbReference type="PANTHER" id="PTHR45625:SF4">
    <property type="entry name" value="PEPTIDYLPROLYL ISOMERASE DOMAIN AND WD REPEAT-CONTAINING PROTEIN 1"/>
    <property type="match status" value="1"/>
</dbReference>
<dbReference type="InterPro" id="IPR001179">
    <property type="entry name" value="PPIase_FKBP_dom"/>
</dbReference>
<dbReference type="AlphaFoldDB" id="A0A2S1SKT4"/>
<dbReference type="Gene3D" id="2.40.100.10">
    <property type="entry name" value="Cyclophilin-like"/>
    <property type="match status" value="1"/>
</dbReference>
<dbReference type="PROSITE" id="PS50072">
    <property type="entry name" value="CSA_PPIASE_2"/>
    <property type="match status" value="1"/>
</dbReference>
<feature type="signal peptide" evidence="8">
    <location>
        <begin position="1"/>
        <end position="19"/>
    </location>
</feature>
<keyword evidence="5 6" id="KW-0413">Isomerase</keyword>
<evidence type="ECO:0000256" key="4">
    <source>
        <dbReference type="ARBA" id="ARBA00023110"/>
    </source>
</evidence>
<evidence type="ECO:0000256" key="5">
    <source>
        <dbReference type="ARBA" id="ARBA00023235"/>
    </source>
</evidence>
<evidence type="ECO:0000256" key="6">
    <source>
        <dbReference type="PROSITE-ProRule" id="PRU00277"/>
    </source>
</evidence>
<dbReference type="InterPro" id="IPR046357">
    <property type="entry name" value="PPIase_dom_sf"/>
</dbReference>
<dbReference type="EC" id="5.2.1.8" evidence="3 6"/>
<dbReference type="InterPro" id="IPR020892">
    <property type="entry name" value="Cyclophilin-type_PPIase_CS"/>
</dbReference>
<feature type="domain" description="PPIase FKBP-type" evidence="9">
    <location>
        <begin position="307"/>
        <end position="411"/>
    </location>
</feature>
<dbReference type="PROSITE" id="PS50059">
    <property type="entry name" value="FKBP_PPIASE"/>
    <property type="match status" value="1"/>
</dbReference>
<evidence type="ECO:0000259" key="10">
    <source>
        <dbReference type="PROSITE" id="PS50072"/>
    </source>
</evidence>
<keyword evidence="4 6" id="KW-0697">Rotamase</keyword>
<organism evidence="11 12">
    <name type="scientific">Flavobacterium pallidum</name>
    <dbReference type="NCBI Taxonomy" id="2172098"/>
    <lineage>
        <taxon>Bacteria</taxon>
        <taxon>Pseudomonadati</taxon>
        <taxon>Bacteroidota</taxon>
        <taxon>Flavobacteriia</taxon>
        <taxon>Flavobacteriales</taxon>
        <taxon>Flavobacteriaceae</taxon>
        <taxon>Flavobacterium</taxon>
    </lineage>
</organism>
<dbReference type="CDD" id="cd00317">
    <property type="entry name" value="cyclophilin"/>
    <property type="match status" value="1"/>
</dbReference>
<dbReference type="Gene3D" id="3.10.50.40">
    <property type="match status" value="1"/>
</dbReference>
<evidence type="ECO:0000256" key="3">
    <source>
        <dbReference type="ARBA" id="ARBA00013194"/>
    </source>
</evidence>
<keyword evidence="12" id="KW-1185">Reference proteome</keyword>
<dbReference type="GO" id="GO:0003755">
    <property type="term" value="F:peptidyl-prolyl cis-trans isomerase activity"/>
    <property type="evidence" value="ECO:0007669"/>
    <property type="project" value="UniProtKB-KW"/>
</dbReference>
<evidence type="ECO:0000256" key="8">
    <source>
        <dbReference type="SAM" id="SignalP"/>
    </source>
</evidence>
<dbReference type="InterPro" id="IPR029000">
    <property type="entry name" value="Cyclophilin-like_dom_sf"/>
</dbReference>
<evidence type="ECO:0000313" key="11">
    <source>
        <dbReference type="EMBL" id="AWI26991.1"/>
    </source>
</evidence>
<reference evidence="11 12" key="1">
    <citation type="submission" date="2018-05" db="EMBL/GenBank/DDBJ databases">
        <title>Genome sequencing of Flavobacterium sp. HYN0049.</title>
        <authorList>
            <person name="Yi H."/>
            <person name="Baek C."/>
        </authorList>
    </citation>
    <scope>NUCLEOTIDE SEQUENCE [LARGE SCALE GENOMIC DNA]</scope>
    <source>
        <strain evidence="11 12">HYN0049</strain>
    </source>
</reference>
<feature type="coiled-coil region" evidence="7">
    <location>
        <begin position="235"/>
        <end position="262"/>
    </location>
</feature>
<name>A0A2S1SKT4_9FLAO</name>
<comment type="similarity">
    <text evidence="2">Belongs to the cyclophilin-type PPIase family.</text>
</comment>
<dbReference type="SUPFAM" id="SSF54534">
    <property type="entry name" value="FKBP-like"/>
    <property type="match status" value="1"/>
</dbReference>
<evidence type="ECO:0000256" key="7">
    <source>
        <dbReference type="SAM" id="Coils"/>
    </source>
</evidence>
<gene>
    <name evidence="11" type="ORF">HYN49_14350</name>
</gene>
<dbReference type="InterPro" id="IPR044666">
    <property type="entry name" value="Cyclophilin_A-like"/>
</dbReference>
<feature type="chain" id="PRO_5015559790" description="peptidylprolyl isomerase" evidence="8">
    <location>
        <begin position="20"/>
        <end position="412"/>
    </location>
</feature>
<feature type="domain" description="PPIase cyclophilin-type" evidence="10">
    <location>
        <begin position="70"/>
        <end position="202"/>
    </location>
</feature>
<dbReference type="PROSITE" id="PS00170">
    <property type="entry name" value="CSA_PPIASE_1"/>
    <property type="match status" value="1"/>
</dbReference>
<dbReference type="EMBL" id="CP029187">
    <property type="protein sequence ID" value="AWI26991.1"/>
    <property type="molecule type" value="Genomic_DNA"/>
</dbReference>
<dbReference type="SUPFAM" id="SSF50891">
    <property type="entry name" value="Cyclophilin-like"/>
    <property type="match status" value="1"/>
</dbReference>
<dbReference type="PRINTS" id="PR00153">
    <property type="entry name" value="CSAPPISMRASE"/>
</dbReference>
<dbReference type="KEGG" id="fpal:HYN49_14350"/>
<protein>
    <recommendedName>
        <fullName evidence="3 6">peptidylprolyl isomerase</fullName>
        <ecNumber evidence="3 6">5.2.1.8</ecNumber>
    </recommendedName>
</protein>
<keyword evidence="8" id="KW-0732">Signal</keyword>
<dbReference type="OrthoDB" id="9807797at2"/>
<dbReference type="InterPro" id="IPR002130">
    <property type="entry name" value="Cyclophilin-type_PPIase_dom"/>
</dbReference>
<dbReference type="RefSeq" id="WP_108904762.1">
    <property type="nucleotide sequence ID" value="NZ_CP029187.1"/>
</dbReference>
<proteinExistence type="inferred from homology"/>
<dbReference type="Pfam" id="PF00254">
    <property type="entry name" value="FKBP_C"/>
    <property type="match status" value="1"/>
</dbReference>
<keyword evidence="7" id="KW-0175">Coiled coil</keyword>
<accession>A0A2S1SKT4</accession>
<evidence type="ECO:0000259" key="9">
    <source>
        <dbReference type="PROSITE" id="PS50059"/>
    </source>
</evidence>
<sequence>MKIRLIALLFLAMSGSIYAQAKKPVAKTITSKTTTTTKKTIAPVKKTMPVKATAAAAGDGIFAEIETSKGKILLSLEYQKVPITVANFISLAEGTNAFVTTPDRKGIPFFNGLKFHRVIADFMIQGGDPNGNGSGSPGYKFKDEETTDVFDKPGVLAMANSGPATNGSQFFITHKDTPWLNHKHTIFGHVVTGQDVVNAIKQDDLIKTVTITRKGAAAKAFNAPKVFADYYGNQAEEDKKQAAIAAEAKKKKEEEAAAAKKAYMAQYGPAISAKLAEFAKLRATATKTDSGLQYVLVKGNGVKPAEGTNVFVHYSGFFEDGTLFQSSHADVSKTFGTYEESQAANYMPFPFSYGAKQGLIPGFIEILNLMSIGDKVTVFIPSNLGYGARGYGGAIPPNANLIFEIELLDKEQ</sequence>
<comment type="catalytic activity">
    <reaction evidence="1 6">
        <text>[protein]-peptidylproline (omega=180) = [protein]-peptidylproline (omega=0)</text>
        <dbReference type="Rhea" id="RHEA:16237"/>
        <dbReference type="Rhea" id="RHEA-COMP:10747"/>
        <dbReference type="Rhea" id="RHEA-COMP:10748"/>
        <dbReference type="ChEBI" id="CHEBI:83833"/>
        <dbReference type="ChEBI" id="CHEBI:83834"/>
        <dbReference type="EC" id="5.2.1.8"/>
    </reaction>
</comment>